<gene>
    <name evidence="2" type="ORF">EVOR1521_LOCUS28412</name>
</gene>
<organism evidence="2 3">
    <name type="scientific">Effrenium voratum</name>
    <dbReference type="NCBI Taxonomy" id="2562239"/>
    <lineage>
        <taxon>Eukaryota</taxon>
        <taxon>Sar</taxon>
        <taxon>Alveolata</taxon>
        <taxon>Dinophyceae</taxon>
        <taxon>Suessiales</taxon>
        <taxon>Symbiodiniaceae</taxon>
        <taxon>Effrenium</taxon>
    </lineage>
</organism>
<comment type="caution">
    <text evidence="2">The sequence shown here is derived from an EMBL/GenBank/DDBJ whole genome shotgun (WGS) entry which is preliminary data.</text>
</comment>
<feature type="non-terminal residue" evidence="2">
    <location>
        <position position="167"/>
    </location>
</feature>
<evidence type="ECO:0000313" key="3">
    <source>
        <dbReference type="Proteomes" id="UP001178507"/>
    </source>
</evidence>
<sequence length="167" mass="18130">ETLKAAMSRARDLLGTCASLEDVKTSLAALEEASLWVLDPGTSSRQPQEEVEVLTTKLARFQALAKNAPEVEGLRRKDKKAEAEQLRMDLASQLIAPNDDERRRLAQTFRELCTELDGRCARARTRRRTSSCGLEPPEETSAASDEASLSGWLSSLIGSGVRAASAG</sequence>
<keyword evidence="3" id="KW-1185">Reference proteome</keyword>
<evidence type="ECO:0000256" key="1">
    <source>
        <dbReference type="SAM" id="MobiDB-lite"/>
    </source>
</evidence>
<accession>A0AA36JHS6</accession>
<reference evidence="2" key="1">
    <citation type="submission" date="2023-08" db="EMBL/GenBank/DDBJ databases">
        <authorList>
            <person name="Chen Y."/>
            <person name="Shah S."/>
            <person name="Dougan E. K."/>
            <person name="Thang M."/>
            <person name="Chan C."/>
        </authorList>
    </citation>
    <scope>NUCLEOTIDE SEQUENCE</scope>
</reference>
<dbReference type="EMBL" id="CAUJNA010003630">
    <property type="protein sequence ID" value="CAJ1406450.1"/>
    <property type="molecule type" value="Genomic_DNA"/>
</dbReference>
<dbReference type="AlphaFoldDB" id="A0AA36JHS6"/>
<dbReference type="Proteomes" id="UP001178507">
    <property type="component" value="Unassembled WGS sequence"/>
</dbReference>
<feature type="region of interest" description="Disordered" evidence="1">
    <location>
        <begin position="125"/>
        <end position="148"/>
    </location>
</feature>
<name>A0AA36JHS6_9DINO</name>
<evidence type="ECO:0000313" key="2">
    <source>
        <dbReference type="EMBL" id="CAJ1406450.1"/>
    </source>
</evidence>
<proteinExistence type="predicted"/>
<protein>
    <submittedName>
        <fullName evidence="2">Uncharacterized protein</fullName>
    </submittedName>
</protein>